<reference evidence="1 2" key="1">
    <citation type="journal article" date="2011" name="J. Bacteriol.">
        <title>Draft genome sequence of the anoxygenic filamentous phototrophic bacterium Oscillochloris trichoides subsp. DG-6.</title>
        <authorList>
            <person name="Kuznetsov B.B."/>
            <person name="Ivanovsky R.N."/>
            <person name="Keppen O.I."/>
            <person name="Sukhacheva M.V."/>
            <person name="Bumazhkin B.K."/>
            <person name="Patutina E.O."/>
            <person name="Beletsky A.V."/>
            <person name="Mardanov A.V."/>
            <person name="Baslerov R.V."/>
            <person name="Panteleeva A.N."/>
            <person name="Kolganova T.V."/>
            <person name="Ravin N.V."/>
            <person name="Skryabin K.G."/>
        </authorList>
    </citation>
    <scope>NUCLEOTIDE SEQUENCE [LARGE SCALE GENOMIC DNA]</scope>
    <source>
        <strain evidence="1 2">DG-6</strain>
    </source>
</reference>
<dbReference type="EMBL" id="ADVR01000114">
    <property type="protein sequence ID" value="EFO79396.1"/>
    <property type="molecule type" value="Genomic_DNA"/>
</dbReference>
<keyword evidence="1" id="KW-0808">Transferase</keyword>
<dbReference type="PANTHER" id="PTHR23416">
    <property type="entry name" value="SIALIC ACID SYNTHASE-RELATED"/>
    <property type="match status" value="1"/>
</dbReference>
<dbReference type="InterPro" id="IPR011004">
    <property type="entry name" value="Trimer_LpxA-like_sf"/>
</dbReference>
<comment type="caution">
    <text evidence="1">The sequence shown here is derived from an EMBL/GenBank/DDBJ whole genome shotgun (WGS) entry which is preliminary data.</text>
</comment>
<accession>E1IHE3</accession>
<name>E1IHE3_9CHLR</name>
<organism evidence="1 2">
    <name type="scientific">Oscillochloris trichoides DG-6</name>
    <dbReference type="NCBI Taxonomy" id="765420"/>
    <lineage>
        <taxon>Bacteria</taxon>
        <taxon>Bacillati</taxon>
        <taxon>Chloroflexota</taxon>
        <taxon>Chloroflexia</taxon>
        <taxon>Chloroflexales</taxon>
        <taxon>Chloroflexineae</taxon>
        <taxon>Oscillochloridaceae</taxon>
        <taxon>Oscillochloris</taxon>
    </lineage>
</organism>
<proteinExistence type="predicted"/>
<dbReference type="Pfam" id="PF00132">
    <property type="entry name" value="Hexapep"/>
    <property type="match status" value="1"/>
</dbReference>
<dbReference type="Gene3D" id="2.160.10.10">
    <property type="entry name" value="Hexapeptide repeat proteins"/>
    <property type="match status" value="1"/>
</dbReference>
<gene>
    <name evidence="1" type="ORF">OSCT_2744</name>
</gene>
<sequence>MPHIFGHGKITDRLTIGENTWININCHFDLGQQIMIGDGVGIGPEVMFITGTHEVGVETGRAGDYTALPIVIEDGAWIGTRATIMPGVRVGRGAIIASGEVVYRDVPPNTIQVKGQGMPIERWQALTNQFHRR</sequence>
<dbReference type="AlphaFoldDB" id="E1IHE3"/>
<dbReference type="InterPro" id="IPR051159">
    <property type="entry name" value="Hexapeptide_acetyltransf"/>
</dbReference>
<dbReference type="OrthoDB" id="9812571at2"/>
<dbReference type="InterPro" id="IPR001451">
    <property type="entry name" value="Hexapep"/>
</dbReference>
<dbReference type="eggNOG" id="COG0110">
    <property type="taxonomic scope" value="Bacteria"/>
</dbReference>
<evidence type="ECO:0000313" key="2">
    <source>
        <dbReference type="Proteomes" id="UP000054010"/>
    </source>
</evidence>
<dbReference type="STRING" id="765420.OSCT_2744"/>
<dbReference type="CDD" id="cd04647">
    <property type="entry name" value="LbH_MAT_like"/>
    <property type="match status" value="1"/>
</dbReference>
<dbReference type="HOGENOM" id="CLU_051638_7_5_0"/>
<dbReference type="Proteomes" id="UP000054010">
    <property type="component" value="Unassembled WGS sequence"/>
</dbReference>
<dbReference type="SUPFAM" id="SSF51161">
    <property type="entry name" value="Trimeric LpxA-like enzymes"/>
    <property type="match status" value="1"/>
</dbReference>
<protein>
    <submittedName>
        <fullName evidence="1">Hexapaptide repeat-containing transferase</fullName>
    </submittedName>
</protein>
<dbReference type="GO" id="GO:0016740">
    <property type="term" value="F:transferase activity"/>
    <property type="evidence" value="ECO:0007669"/>
    <property type="project" value="UniProtKB-KW"/>
</dbReference>
<keyword evidence="2" id="KW-1185">Reference proteome</keyword>
<evidence type="ECO:0000313" key="1">
    <source>
        <dbReference type="EMBL" id="EFO79396.1"/>
    </source>
</evidence>